<evidence type="ECO:0000313" key="2">
    <source>
        <dbReference type="Proteomes" id="UP000192920"/>
    </source>
</evidence>
<dbReference type="RefSeq" id="WP_085277671.1">
    <property type="nucleotide sequence ID" value="NZ_FXAG01000026.1"/>
</dbReference>
<dbReference type="SUPFAM" id="SSF52317">
    <property type="entry name" value="Class I glutamine amidotransferase-like"/>
    <property type="match status" value="1"/>
</dbReference>
<dbReference type="Proteomes" id="UP000192920">
    <property type="component" value="Unassembled WGS sequence"/>
</dbReference>
<dbReference type="EMBL" id="FXAG01000026">
    <property type="protein sequence ID" value="SMF49637.1"/>
    <property type="molecule type" value="Genomic_DNA"/>
</dbReference>
<keyword evidence="2" id="KW-1185">Reference proteome</keyword>
<accession>A0A1Y6CDL2</accession>
<organism evidence="1 2">
    <name type="scientific">Pseudogulbenkiania subflava DSM 22618</name>
    <dbReference type="NCBI Taxonomy" id="1123014"/>
    <lineage>
        <taxon>Bacteria</taxon>
        <taxon>Pseudomonadati</taxon>
        <taxon>Pseudomonadota</taxon>
        <taxon>Betaproteobacteria</taxon>
        <taxon>Neisseriales</taxon>
        <taxon>Chromobacteriaceae</taxon>
        <taxon>Pseudogulbenkiania</taxon>
    </lineage>
</organism>
<sequence>MNQTVAIVLSGCGVYDGSEITEAVGVIIALSQAGLPYTFYAPDRAQMHVIDHARGQESSETRSILSEAARIARGNIRPLTELDAAQHSAIVFPGGFGAAKNLTTFIKDGKDAVLYDDVAAAVRPFVQQHKPVVALCAAPLVQGLIAREEGLAGVKITFGSYAEGHAMADALTSWSQTHVETPVDQACVDLAHRFVSAPAYMYGEATPAEVFASCQAAVTALKSLLS</sequence>
<gene>
    <name evidence="1" type="ORF">SAMN02745746_03665</name>
</gene>
<name>A0A1Y6CDL2_9NEIS</name>
<protein>
    <submittedName>
        <fullName evidence="1">Enhancing lycopene biosynthesis protein 2</fullName>
    </submittedName>
</protein>
<dbReference type="InterPro" id="IPR029062">
    <property type="entry name" value="Class_I_gatase-like"/>
</dbReference>
<evidence type="ECO:0000313" key="1">
    <source>
        <dbReference type="EMBL" id="SMF49637.1"/>
    </source>
</evidence>
<dbReference type="AlphaFoldDB" id="A0A1Y6CDL2"/>
<dbReference type="STRING" id="1123014.SAMN02745746_03665"/>
<proteinExistence type="predicted"/>
<dbReference type="PANTHER" id="PTHR10224">
    <property type="entry name" value="ES1 PROTEIN HOMOLOG, MITOCHONDRIAL"/>
    <property type="match status" value="1"/>
</dbReference>
<reference evidence="2" key="1">
    <citation type="submission" date="2017-04" db="EMBL/GenBank/DDBJ databases">
        <authorList>
            <person name="Varghese N."/>
            <person name="Submissions S."/>
        </authorList>
    </citation>
    <scope>NUCLEOTIDE SEQUENCE [LARGE SCALE GENOMIC DNA]</scope>
    <source>
        <strain evidence="2">DSM 22618</strain>
    </source>
</reference>
<dbReference type="PANTHER" id="PTHR10224:SF12">
    <property type="entry name" value="GLYOXALASE ELBB"/>
    <property type="match status" value="1"/>
</dbReference>
<dbReference type="NCBIfam" id="NF008747">
    <property type="entry name" value="PRK11780.1"/>
    <property type="match status" value="1"/>
</dbReference>
<dbReference type="Gene3D" id="3.40.50.880">
    <property type="match status" value="1"/>
</dbReference>